<protein>
    <submittedName>
        <fullName evidence="1">Uncharacterized protein</fullName>
    </submittedName>
</protein>
<name>U4LW24_PYROM</name>
<dbReference type="AlphaFoldDB" id="U4LW24"/>
<accession>U4LW24</accession>
<proteinExistence type="predicted"/>
<dbReference type="OrthoDB" id="5366852at2759"/>
<evidence type="ECO:0000313" key="1">
    <source>
        <dbReference type="EMBL" id="CCX33081.1"/>
    </source>
</evidence>
<sequence>MLSAARPRLVAIKATRPFSSTSYVVNKLERDDIANMVDRPYLTDAPVIVYPKVHSSVYKKAGWINHRPIPSNDRRSTDKRTFATLPSSIPKPTLQYSDPPIFPRLWTPPAETPIRVPHLQKYIPRVAAVVRPSIYPTERHHSEPPVLPKLHARPIEREIRVPFLFTYVGTGKTRPAVNTTVEGSNAVSAGTFGVNVKELVKPRFYSTMRPTSANASANAWAPAVLPKLHIMEPEKIVRVPLLPENVYAKYHRHEFVEKVMEPKRLAVLVVGADGDTSEVEEVALRERFGVDVRELIMTDEKEQEDGERDCTIRPREDDMGDQMTEEKRMWMKFLGLVAAVWYASGWGGC</sequence>
<evidence type="ECO:0000313" key="2">
    <source>
        <dbReference type="Proteomes" id="UP000018144"/>
    </source>
</evidence>
<gene>
    <name evidence="1" type="ORF">PCON_14112</name>
</gene>
<dbReference type="Proteomes" id="UP000018144">
    <property type="component" value="Unassembled WGS sequence"/>
</dbReference>
<keyword evidence="2" id="KW-1185">Reference proteome</keyword>
<dbReference type="EMBL" id="HF936006">
    <property type="protein sequence ID" value="CCX33081.1"/>
    <property type="molecule type" value="Genomic_DNA"/>
</dbReference>
<organism evidence="1 2">
    <name type="scientific">Pyronema omphalodes (strain CBS 100304)</name>
    <name type="common">Pyronema confluens</name>
    <dbReference type="NCBI Taxonomy" id="1076935"/>
    <lineage>
        <taxon>Eukaryota</taxon>
        <taxon>Fungi</taxon>
        <taxon>Dikarya</taxon>
        <taxon>Ascomycota</taxon>
        <taxon>Pezizomycotina</taxon>
        <taxon>Pezizomycetes</taxon>
        <taxon>Pezizales</taxon>
        <taxon>Pyronemataceae</taxon>
        <taxon>Pyronema</taxon>
    </lineage>
</organism>
<reference evidence="1 2" key="1">
    <citation type="journal article" date="2013" name="PLoS Genet.">
        <title>The genome and development-dependent transcriptomes of Pyronema confluens: a window into fungal evolution.</title>
        <authorList>
            <person name="Traeger S."/>
            <person name="Altegoer F."/>
            <person name="Freitag M."/>
            <person name="Gabaldon T."/>
            <person name="Kempken F."/>
            <person name="Kumar A."/>
            <person name="Marcet-Houben M."/>
            <person name="Poggeler S."/>
            <person name="Stajich J.E."/>
            <person name="Nowrousian M."/>
        </authorList>
    </citation>
    <scope>NUCLEOTIDE SEQUENCE [LARGE SCALE GENOMIC DNA]</scope>
    <source>
        <strain evidence="2">CBS 100304</strain>
        <tissue evidence="1">Vegetative mycelium</tissue>
    </source>
</reference>